<dbReference type="Pfam" id="PF13525">
    <property type="entry name" value="YfiO"/>
    <property type="match status" value="1"/>
</dbReference>
<feature type="region of interest" description="Disordered" evidence="5">
    <location>
        <begin position="130"/>
        <end position="164"/>
    </location>
</feature>
<evidence type="ECO:0000256" key="1">
    <source>
        <dbReference type="ARBA" id="ARBA00022729"/>
    </source>
</evidence>
<evidence type="ECO:0000256" key="4">
    <source>
        <dbReference type="SAM" id="Coils"/>
    </source>
</evidence>
<feature type="domain" description="Outer membrane lipoprotein BamD-like" evidence="6">
    <location>
        <begin position="169"/>
        <end position="292"/>
    </location>
</feature>
<reference evidence="8" key="1">
    <citation type="submission" date="2018-06" db="EMBL/GenBank/DDBJ databases">
        <authorList>
            <person name="Zhirakovskaya E."/>
        </authorList>
    </citation>
    <scope>NUCLEOTIDE SEQUENCE</scope>
</reference>
<evidence type="ECO:0000259" key="7">
    <source>
        <dbReference type="Pfam" id="PF16331"/>
    </source>
</evidence>
<dbReference type="PROSITE" id="PS50005">
    <property type="entry name" value="TPR"/>
    <property type="match status" value="1"/>
</dbReference>
<keyword evidence="1" id="KW-0732">Signal</keyword>
<keyword evidence="8" id="KW-0808">Transferase</keyword>
<dbReference type="InterPro" id="IPR051685">
    <property type="entry name" value="Ycf3/AcsC/BcsC/TPR_MFPF"/>
</dbReference>
<dbReference type="Gene3D" id="1.20.5.110">
    <property type="match status" value="1"/>
</dbReference>
<dbReference type="InterPro" id="IPR019734">
    <property type="entry name" value="TPR_rpt"/>
</dbReference>
<protein>
    <submittedName>
        <fullName evidence="8">TPR repeat containing exported protein Putative periplasmic protein contains a protein prenylyltransferase domain</fullName>
    </submittedName>
</protein>
<dbReference type="InterPro" id="IPR034706">
    <property type="entry name" value="CpoB"/>
</dbReference>
<dbReference type="HAMAP" id="MF_02066">
    <property type="entry name" value="CpoB"/>
    <property type="match status" value="1"/>
</dbReference>
<evidence type="ECO:0000313" key="8">
    <source>
        <dbReference type="EMBL" id="VAW91773.1"/>
    </source>
</evidence>
<feature type="region of interest" description="Disordered" evidence="5">
    <location>
        <begin position="31"/>
        <end position="56"/>
    </location>
</feature>
<evidence type="ECO:0000259" key="6">
    <source>
        <dbReference type="Pfam" id="PF13525"/>
    </source>
</evidence>
<dbReference type="GO" id="GO:0070206">
    <property type="term" value="P:protein trimerization"/>
    <property type="evidence" value="ECO:0007669"/>
    <property type="project" value="InterPro"/>
</dbReference>
<evidence type="ECO:0000256" key="5">
    <source>
        <dbReference type="SAM" id="MobiDB-lite"/>
    </source>
</evidence>
<dbReference type="InterPro" id="IPR039565">
    <property type="entry name" value="BamD-like"/>
</dbReference>
<dbReference type="EMBL" id="UOFS01000006">
    <property type="protein sequence ID" value="VAW91773.1"/>
    <property type="molecule type" value="Genomic_DNA"/>
</dbReference>
<organism evidence="8">
    <name type="scientific">hydrothermal vent metagenome</name>
    <dbReference type="NCBI Taxonomy" id="652676"/>
    <lineage>
        <taxon>unclassified sequences</taxon>
        <taxon>metagenomes</taxon>
        <taxon>ecological metagenomes</taxon>
    </lineage>
</organism>
<dbReference type="GO" id="GO:0051301">
    <property type="term" value="P:cell division"/>
    <property type="evidence" value="ECO:0007669"/>
    <property type="project" value="InterPro"/>
</dbReference>
<dbReference type="InterPro" id="IPR032519">
    <property type="entry name" value="YbgF_tri"/>
</dbReference>
<feature type="coiled-coil region" evidence="4">
    <location>
        <begin position="73"/>
        <end position="107"/>
    </location>
</feature>
<feature type="compositionally biased region" description="Low complexity" evidence="5">
    <location>
        <begin position="131"/>
        <end position="164"/>
    </location>
</feature>
<dbReference type="NCBIfam" id="TIGR02795">
    <property type="entry name" value="tol_pal_ybgF"/>
    <property type="match status" value="1"/>
</dbReference>
<dbReference type="Gene3D" id="1.25.40.10">
    <property type="entry name" value="Tetratricopeptide repeat domain"/>
    <property type="match status" value="1"/>
</dbReference>
<accession>A0A3B0ZUP5</accession>
<feature type="domain" description="YbgF trimerisation" evidence="7">
    <location>
        <begin position="57"/>
        <end position="125"/>
    </location>
</feature>
<feature type="compositionally biased region" description="Low complexity" evidence="5">
    <location>
        <begin position="36"/>
        <end position="53"/>
    </location>
</feature>
<keyword evidence="2" id="KW-0677">Repeat</keyword>
<keyword evidence="3" id="KW-0802">TPR repeat</keyword>
<name>A0A3B0ZUP5_9ZZZZ</name>
<keyword evidence="4" id="KW-0175">Coiled coil</keyword>
<dbReference type="AlphaFoldDB" id="A0A3B0ZUP5"/>
<dbReference type="PANTHER" id="PTHR44943:SF8">
    <property type="entry name" value="TPR REPEAT-CONTAINING PROTEIN MJ0263"/>
    <property type="match status" value="1"/>
</dbReference>
<evidence type="ECO:0000256" key="3">
    <source>
        <dbReference type="ARBA" id="ARBA00022803"/>
    </source>
</evidence>
<dbReference type="SMART" id="SM00028">
    <property type="entry name" value="TPR"/>
    <property type="match status" value="2"/>
</dbReference>
<gene>
    <name evidence="8" type="ORF">MNBD_GAMMA22-2811</name>
</gene>
<dbReference type="GO" id="GO:0016740">
    <property type="term" value="F:transferase activity"/>
    <property type="evidence" value="ECO:0007669"/>
    <property type="project" value="UniProtKB-KW"/>
</dbReference>
<dbReference type="Pfam" id="PF16331">
    <property type="entry name" value="TolA_bind_tri"/>
    <property type="match status" value="1"/>
</dbReference>
<evidence type="ECO:0000256" key="2">
    <source>
        <dbReference type="ARBA" id="ARBA00022737"/>
    </source>
</evidence>
<dbReference type="InterPro" id="IPR011990">
    <property type="entry name" value="TPR-like_helical_dom_sf"/>
</dbReference>
<proteinExistence type="inferred from homology"/>
<dbReference type="InterPro" id="IPR014162">
    <property type="entry name" value="CpoB_C"/>
</dbReference>
<sequence length="298" mass="33222">MIKKVTNNFLCYFFSGFLVLVTISTNASAAPRKPVYSNSNGGNSSSESNYQQSTDTVENRLARLERLLESQSLVDLLLRMDNIQGELQSLRGDVELISHSIEDLKKRQRDLYIDVDRRLVQLERGKGVAASSSGVTTSSHTSTFVSPKTSTGSGSSSSPAVAATSTSSKAEQKLYQKAFNLLRELRYDKSIAAFNQFISTYPTGRYAHIAQYWVGEANYTQGNYKAAIKAYQELISNYSKSPKIADAMLKVGYSYYELKDIKQAKSNLTQLIKLYPDTTEASQAKNKLQKIKLNHSKR</sequence>
<dbReference type="SUPFAM" id="SSF48452">
    <property type="entry name" value="TPR-like"/>
    <property type="match status" value="1"/>
</dbReference>
<dbReference type="PANTHER" id="PTHR44943">
    <property type="entry name" value="CELLULOSE SYNTHASE OPERON PROTEIN C"/>
    <property type="match status" value="1"/>
</dbReference>